<gene>
    <name evidence="1" type="ORF">GNY06_00670</name>
</gene>
<dbReference type="Proteomes" id="UP000553459">
    <property type="component" value="Unassembled WGS sequence"/>
</dbReference>
<comment type="caution">
    <text evidence="1">The sequence shown here is derived from an EMBL/GenBank/DDBJ whole genome shotgun (WGS) entry which is preliminary data.</text>
</comment>
<dbReference type="PROSITE" id="PS51257">
    <property type="entry name" value="PROKAR_LIPOPROTEIN"/>
    <property type="match status" value="1"/>
</dbReference>
<dbReference type="EMBL" id="JAAABJ010000114">
    <property type="protein sequence ID" value="NAW49968.1"/>
    <property type="molecule type" value="Genomic_DNA"/>
</dbReference>
<proteinExistence type="predicted"/>
<accession>A0A845PUM0</accession>
<name>A0A845PUM0_9FLAO</name>
<evidence type="ECO:0000313" key="2">
    <source>
        <dbReference type="Proteomes" id="UP000553459"/>
    </source>
</evidence>
<dbReference type="AlphaFoldDB" id="A0A845PUM0"/>
<sequence length="447" mass="49215">MKKNNYFNNFRIYASVLFFPLFLLFIVVSCSRDNVTEEAITQTSAELQNGPELNTFGDLVLQKNVIVLNDESLATISEKDSDKITFSHATDQTAHIKEGSVLVGTKLNGEIMTNILAKVVSVVRSNGKIILHTQKAKLEEVIFSGTISGVYDLATEPIQVDGKMVNYIPVEGLVSKDVFRRIRTITANKLMKKQALQGVVNLPSVNIDNTFYIPIELGPIIKESKVNLKVEISPKIKYNLSFSFGQLRTFYIDFILDNLVLQSSVDVQGQFKENVHLSDYVKLDSPIVIGSTGLTFLPNIAFGPYIEVEATDKVKADLFDIVATPTLHLGIPPSLKTNFTNKNVLNIEALGGRFSGDIGVEFKGGIGLEFLGAKTANTLFKGKVYVTSLLEAGLAPEKFIHVKLTGGAESDGSITFGVPPFNVKRDFSLFNKNISIIDISLPRQNNR</sequence>
<keyword evidence="2" id="KW-1185">Reference proteome</keyword>
<protein>
    <submittedName>
        <fullName evidence="1">Uncharacterized protein</fullName>
    </submittedName>
</protein>
<reference evidence="1 2" key="1">
    <citation type="submission" date="2019-11" db="EMBL/GenBank/DDBJ databases">
        <title>Characterization of Elizabethkingia argenteiflava sp. nov., isolated from inner surface of Soybean Pods.</title>
        <authorList>
            <person name="Mo S."/>
        </authorList>
    </citation>
    <scope>NUCLEOTIDE SEQUENCE [LARGE SCALE GENOMIC DNA]</scope>
    <source>
        <strain evidence="1 2">YB22</strain>
    </source>
</reference>
<dbReference type="RefSeq" id="WP_166518355.1">
    <property type="nucleotide sequence ID" value="NZ_JAAABJ010000114.1"/>
</dbReference>
<organism evidence="1 2">
    <name type="scientific">Elizabethkingia argenteiflava</name>
    <dbReference type="NCBI Taxonomy" id="2681556"/>
    <lineage>
        <taxon>Bacteria</taxon>
        <taxon>Pseudomonadati</taxon>
        <taxon>Bacteroidota</taxon>
        <taxon>Flavobacteriia</taxon>
        <taxon>Flavobacteriales</taxon>
        <taxon>Weeksellaceae</taxon>
        <taxon>Elizabethkingia</taxon>
    </lineage>
</organism>
<evidence type="ECO:0000313" key="1">
    <source>
        <dbReference type="EMBL" id="NAW49968.1"/>
    </source>
</evidence>